<sequence>MKTRSNYWLLVPYLRNQWETIAKGFVGIVGYVLATLTLINLAGKLAVPFGQGNVVAIAQLTGICALVFLVRGFFQSMQDLYMARAALRVAFHLRQQVYAHLQKLNLSYFETAKAGDLSYRLTEDVDRVGEVVNKVFHDFVPCVLQLVAIPIYMIYLNWQLTLATVIVAPIMGILIGWFGERLRKYSLKSQNRISDLSAILTEVFSGIRLIQAFAAENYEIARFSHEAERSLRAKYSAEKLKAIQIPIVGFLEALSALSLLMVGTWQISQNNLTVGAFFSYLAAAALLIDPIGHTTNNYNEFKQGEASVDRVFELLAIQPTVLENPIAITLPSVNGKVEYRDVTFSYKPGELVLNNISLLVMPGQAIALVGASGAGKTTFVNLLPRFYDPETGEIFIDDVNIRDVTLNSLRKKIGIVPQETIMFSGTIAQNIAFGQDTFDMNAVEEAAKIANAHQFIMQLPEGYQTWVGERGVNLSGGQRQRIAIARAVLLNPQILILDEATSALDSESEALVQEALERLMVNRTVLIIAHRLSTVRKCDRILVLEKGQIVESGNHEELLALEGRYARFHAQQFS</sequence>
<dbReference type="InterPro" id="IPR003439">
    <property type="entry name" value="ABC_transporter-like_ATP-bd"/>
</dbReference>
<feature type="transmembrane region" description="Helical" evidence="8">
    <location>
        <begin position="161"/>
        <end position="179"/>
    </location>
</feature>
<evidence type="ECO:0000259" key="9">
    <source>
        <dbReference type="PROSITE" id="PS50893"/>
    </source>
</evidence>
<dbReference type="GO" id="GO:0005886">
    <property type="term" value="C:plasma membrane"/>
    <property type="evidence" value="ECO:0007669"/>
    <property type="project" value="UniProtKB-SubCell"/>
</dbReference>
<dbReference type="SUPFAM" id="SSF52540">
    <property type="entry name" value="P-loop containing nucleoside triphosphate hydrolases"/>
    <property type="match status" value="1"/>
</dbReference>
<dbReference type="Pfam" id="PF00664">
    <property type="entry name" value="ABC_membrane"/>
    <property type="match status" value="1"/>
</dbReference>
<dbReference type="RefSeq" id="WP_190564880.1">
    <property type="nucleotide sequence ID" value="NZ_JACJQU010000029.1"/>
</dbReference>
<dbReference type="FunFam" id="3.40.50.300:FF:000287">
    <property type="entry name" value="Multidrug ABC transporter ATP-binding protein"/>
    <property type="match status" value="1"/>
</dbReference>
<feature type="transmembrane region" description="Helical" evidence="8">
    <location>
        <begin position="21"/>
        <end position="42"/>
    </location>
</feature>
<comment type="caution">
    <text evidence="11">The sequence shown here is derived from an EMBL/GenBank/DDBJ whole genome shotgun (WGS) entry which is preliminary data.</text>
</comment>
<evidence type="ECO:0000256" key="6">
    <source>
        <dbReference type="ARBA" id="ARBA00022989"/>
    </source>
</evidence>
<dbReference type="Pfam" id="PF00005">
    <property type="entry name" value="ABC_tran"/>
    <property type="match status" value="1"/>
</dbReference>
<feature type="transmembrane region" description="Helical" evidence="8">
    <location>
        <begin position="242"/>
        <end position="265"/>
    </location>
</feature>
<name>A0A926WLB5_9NOST</name>
<dbReference type="PROSITE" id="PS50929">
    <property type="entry name" value="ABC_TM1F"/>
    <property type="match status" value="1"/>
</dbReference>
<evidence type="ECO:0000256" key="4">
    <source>
        <dbReference type="ARBA" id="ARBA00022741"/>
    </source>
</evidence>
<gene>
    <name evidence="11" type="ORF">H6G06_25580</name>
</gene>
<dbReference type="CDD" id="cd03251">
    <property type="entry name" value="ABCC_MsbA"/>
    <property type="match status" value="1"/>
</dbReference>
<dbReference type="GO" id="GO:0016887">
    <property type="term" value="F:ATP hydrolysis activity"/>
    <property type="evidence" value="ECO:0007669"/>
    <property type="project" value="InterPro"/>
</dbReference>
<dbReference type="AlphaFoldDB" id="A0A926WLB5"/>
<keyword evidence="4" id="KW-0547">Nucleotide-binding</keyword>
<dbReference type="InterPro" id="IPR036640">
    <property type="entry name" value="ABC1_TM_sf"/>
</dbReference>
<proteinExistence type="predicted"/>
<dbReference type="Gene3D" id="1.20.1560.10">
    <property type="entry name" value="ABC transporter type 1, transmembrane domain"/>
    <property type="match status" value="1"/>
</dbReference>
<reference evidence="12" key="1">
    <citation type="journal article" date="2020" name="ISME J.">
        <title>Comparative genomics reveals insights into cyanobacterial evolution and habitat adaptation.</title>
        <authorList>
            <person name="Chen M.Y."/>
            <person name="Teng W.K."/>
            <person name="Zhao L."/>
            <person name="Hu C.X."/>
            <person name="Zhou Y.K."/>
            <person name="Han B.P."/>
            <person name="Song L.R."/>
            <person name="Shu W.S."/>
        </authorList>
    </citation>
    <scope>NUCLEOTIDE SEQUENCE [LARGE SCALE GENOMIC DNA]</scope>
    <source>
        <strain evidence="12">FACHB-251</strain>
    </source>
</reference>
<dbReference type="EMBL" id="JACJQU010000029">
    <property type="protein sequence ID" value="MBD2296761.1"/>
    <property type="molecule type" value="Genomic_DNA"/>
</dbReference>
<dbReference type="Proteomes" id="UP000662185">
    <property type="component" value="Unassembled WGS sequence"/>
</dbReference>
<dbReference type="PANTHER" id="PTHR43394">
    <property type="entry name" value="ATP-DEPENDENT PERMEASE MDL1, MITOCHONDRIAL"/>
    <property type="match status" value="1"/>
</dbReference>
<evidence type="ECO:0000313" key="11">
    <source>
        <dbReference type="EMBL" id="MBD2296761.1"/>
    </source>
</evidence>
<dbReference type="InterPro" id="IPR017871">
    <property type="entry name" value="ABC_transporter-like_CS"/>
</dbReference>
<dbReference type="CDD" id="cd07346">
    <property type="entry name" value="ABC_6TM_exporters"/>
    <property type="match status" value="1"/>
</dbReference>
<evidence type="ECO:0000256" key="5">
    <source>
        <dbReference type="ARBA" id="ARBA00022840"/>
    </source>
</evidence>
<dbReference type="GO" id="GO:0015421">
    <property type="term" value="F:ABC-type oligopeptide transporter activity"/>
    <property type="evidence" value="ECO:0007669"/>
    <property type="project" value="TreeGrafter"/>
</dbReference>
<keyword evidence="3 8" id="KW-0812">Transmembrane</keyword>
<keyword evidence="12" id="KW-1185">Reference proteome</keyword>
<keyword evidence="2" id="KW-0813">Transport</keyword>
<feature type="transmembrane region" description="Helical" evidence="8">
    <location>
        <begin position="271"/>
        <end position="288"/>
    </location>
</feature>
<evidence type="ECO:0000256" key="2">
    <source>
        <dbReference type="ARBA" id="ARBA00022448"/>
    </source>
</evidence>
<accession>A0A926WLB5</accession>
<feature type="domain" description="ABC transmembrane type-1" evidence="10">
    <location>
        <begin position="24"/>
        <end position="303"/>
    </location>
</feature>
<dbReference type="PROSITE" id="PS50893">
    <property type="entry name" value="ABC_TRANSPORTER_2"/>
    <property type="match status" value="1"/>
</dbReference>
<comment type="subcellular location">
    <subcellularLocation>
        <location evidence="1">Cell membrane</location>
        <topology evidence="1">Multi-pass membrane protein</topology>
    </subcellularLocation>
</comment>
<evidence type="ECO:0000313" key="12">
    <source>
        <dbReference type="Proteomes" id="UP000662185"/>
    </source>
</evidence>
<dbReference type="GO" id="GO:0005524">
    <property type="term" value="F:ATP binding"/>
    <property type="evidence" value="ECO:0007669"/>
    <property type="project" value="UniProtKB-KW"/>
</dbReference>
<evidence type="ECO:0000259" key="10">
    <source>
        <dbReference type="PROSITE" id="PS50929"/>
    </source>
</evidence>
<dbReference type="InterPro" id="IPR027417">
    <property type="entry name" value="P-loop_NTPase"/>
</dbReference>
<keyword evidence="5 11" id="KW-0067">ATP-binding</keyword>
<dbReference type="SUPFAM" id="SSF90123">
    <property type="entry name" value="ABC transporter transmembrane region"/>
    <property type="match status" value="1"/>
</dbReference>
<dbReference type="InterPro" id="IPR003593">
    <property type="entry name" value="AAA+_ATPase"/>
</dbReference>
<dbReference type="PANTHER" id="PTHR43394:SF1">
    <property type="entry name" value="ATP-BINDING CASSETTE SUB-FAMILY B MEMBER 10, MITOCHONDRIAL"/>
    <property type="match status" value="1"/>
</dbReference>
<dbReference type="SMART" id="SM00382">
    <property type="entry name" value="AAA"/>
    <property type="match status" value="1"/>
</dbReference>
<feature type="domain" description="ABC transporter" evidence="9">
    <location>
        <begin position="337"/>
        <end position="571"/>
    </location>
</feature>
<evidence type="ECO:0000256" key="8">
    <source>
        <dbReference type="SAM" id="Phobius"/>
    </source>
</evidence>
<keyword evidence="6 8" id="KW-1133">Transmembrane helix</keyword>
<evidence type="ECO:0000256" key="7">
    <source>
        <dbReference type="ARBA" id="ARBA00023136"/>
    </source>
</evidence>
<protein>
    <submittedName>
        <fullName evidence="11">ABC transporter ATP-binding protein</fullName>
    </submittedName>
</protein>
<dbReference type="PROSITE" id="PS00211">
    <property type="entry name" value="ABC_TRANSPORTER_1"/>
    <property type="match status" value="1"/>
</dbReference>
<dbReference type="Gene3D" id="3.40.50.300">
    <property type="entry name" value="P-loop containing nucleotide triphosphate hydrolases"/>
    <property type="match status" value="1"/>
</dbReference>
<dbReference type="InterPro" id="IPR039421">
    <property type="entry name" value="Type_1_exporter"/>
</dbReference>
<evidence type="ECO:0000256" key="1">
    <source>
        <dbReference type="ARBA" id="ARBA00004651"/>
    </source>
</evidence>
<organism evidence="11 12">
    <name type="scientific">Anabaena sphaerica FACHB-251</name>
    <dbReference type="NCBI Taxonomy" id="2692883"/>
    <lineage>
        <taxon>Bacteria</taxon>
        <taxon>Bacillati</taxon>
        <taxon>Cyanobacteriota</taxon>
        <taxon>Cyanophyceae</taxon>
        <taxon>Nostocales</taxon>
        <taxon>Nostocaceae</taxon>
        <taxon>Anabaena</taxon>
    </lineage>
</organism>
<feature type="transmembrane region" description="Helical" evidence="8">
    <location>
        <begin position="54"/>
        <end position="74"/>
    </location>
</feature>
<evidence type="ECO:0000256" key="3">
    <source>
        <dbReference type="ARBA" id="ARBA00022692"/>
    </source>
</evidence>
<dbReference type="InterPro" id="IPR011527">
    <property type="entry name" value="ABC1_TM_dom"/>
</dbReference>
<keyword evidence="7 8" id="KW-0472">Membrane</keyword>